<keyword evidence="2" id="KW-1185">Reference proteome</keyword>
<dbReference type="GeneID" id="34614908"/>
<evidence type="ECO:0000313" key="1">
    <source>
        <dbReference type="EMBL" id="OJJ47518.1"/>
    </source>
</evidence>
<dbReference type="RefSeq" id="XP_022582028.1">
    <property type="nucleotide sequence ID" value="XM_022728444.1"/>
</dbReference>
<feature type="non-terminal residue" evidence="1">
    <location>
        <position position="1"/>
    </location>
</feature>
<dbReference type="VEuPathDB" id="FungiDB:ASPZODRAFT_52551"/>
<dbReference type="Proteomes" id="UP000184188">
    <property type="component" value="Unassembled WGS sequence"/>
</dbReference>
<accession>A0A1L9SJY3</accession>
<evidence type="ECO:0000313" key="2">
    <source>
        <dbReference type="Proteomes" id="UP000184188"/>
    </source>
</evidence>
<gene>
    <name evidence="1" type="ORF">ASPZODRAFT_52551</name>
</gene>
<dbReference type="EMBL" id="KV878340">
    <property type="protein sequence ID" value="OJJ47518.1"/>
    <property type="molecule type" value="Genomic_DNA"/>
</dbReference>
<reference evidence="2" key="1">
    <citation type="journal article" date="2017" name="Genome Biol.">
        <title>Comparative genomics reveals high biological diversity and specific adaptations in the industrially and medically important fungal genus Aspergillus.</title>
        <authorList>
            <person name="de Vries R.P."/>
            <person name="Riley R."/>
            <person name="Wiebenga A."/>
            <person name="Aguilar-Osorio G."/>
            <person name="Amillis S."/>
            <person name="Uchima C.A."/>
            <person name="Anderluh G."/>
            <person name="Asadollahi M."/>
            <person name="Askin M."/>
            <person name="Barry K."/>
            <person name="Battaglia E."/>
            <person name="Bayram O."/>
            <person name="Benocci T."/>
            <person name="Braus-Stromeyer S.A."/>
            <person name="Caldana C."/>
            <person name="Canovas D."/>
            <person name="Cerqueira G.C."/>
            <person name="Chen F."/>
            <person name="Chen W."/>
            <person name="Choi C."/>
            <person name="Clum A."/>
            <person name="Dos Santos R.A."/>
            <person name="Damasio A.R."/>
            <person name="Diallinas G."/>
            <person name="Emri T."/>
            <person name="Fekete E."/>
            <person name="Flipphi M."/>
            <person name="Freyberg S."/>
            <person name="Gallo A."/>
            <person name="Gournas C."/>
            <person name="Habgood R."/>
            <person name="Hainaut M."/>
            <person name="Harispe M.L."/>
            <person name="Henrissat B."/>
            <person name="Hilden K.S."/>
            <person name="Hope R."/>
            <person name="Hossain A."/>
            <person name="Karabika E."/>
            <person name="Karaffa L."/>
            <person name="Karanyi Z."/>
            <person name="Krasevec N."/>
            <person name="Kuo A."/>
            <person name="Kusch H."/>
            <person name="LaButti K."/>
            <person name="Lagendijk E.L."/>
            <person name="Lapidus A."/>
            <person name="Levasseur A."/>
            <person name="Lindquist E."/>
            <person name="Lipzen A."/>
            <person name="Logrieco A.F."/>
            <person name="MacCabe A."/>
            <person name="Maekelae M.R."/>
            <person name="Malavazi I."/>
            <person name="Melin P."/>
            <person name="Meyer V."/>
            <person name="Mielnichuk N."/>
            <person name="Miskei M."/>
            <person name="Molnar A.P."/>
            <person name="Mule G."/>
            <person name="Ngan C.Y."/>
            <person name="Orejas M."/>
            <person name="Orosz E."/>
            <person name="Ouedraogo J.P."/>
            <person name="Overkamp K.M."/>
            <person name="Park H.-S."/>
            <person name="Perrone G."/>
            <person name="Piumi F."/>
            <person name="Punt P.J."/>
            <person name="Ram A.F."/>
            <person name="Ramon A."/>
            <person name="Rauscher S."/>
            <person name="Record E."/>
            <person name="Riano-Pachon D.M."/>
            <person name="Robert V."/>
            <person name="Roehrig J."/>
            <person name="Ruller R."/>
            <person name="Salamov A."/>
            <person name="Salih N.S."/>
            <person name="Samson R.A."/>
            <person name="Sandor E."/>
            <person name="Sanguinetti M."/>
            <person name="Schuetze T."/>
            <person name="Sepcic K."/>
            <person name="Shelest E."/>
            <person name="Sherlock G."/>
            <person name="Sophianopoulou V."/>
            <person name="Squina F.M."/>
            <person name="Sun H."/>
            <person name="Susca A."/>
            <person name="Todd R.B."/>
            <person name="Tsang A."/>
            <person name="Unkles S.E."/>
            <person name="van de Wiele N."/>
            <person name="van Rossen-Uffink D."/>
            <person name="Oliveira J.V."/>
            <person name="Vesth T.C."/>
            <person name="Visser J."/>
            <person name="Yu J.-H."/>
            <person name="Zhou M."/>
            <person name="Andersen M.R."/>
            <person name="Archer D.B."/>
            <person name="Baker S.E."/>
            <person name="Benoit I."/>
            <person name="Brakhage A.A."/>
            <person name="Braus G.H."/>
            <person name="Fischer R."/>
            <person name="Frisvad J.C."/>
            <person name="Goldman G.H."/>
            <person name="Houbraken J."/>
            <person name="Oakley B."/>
            <person name="Pocsi I."/>
            <person name="Scazzocchio C."/>
            <person name="Seiboth B."/>
            <person name="vanKuyk P.A."/>
            <person name="Wortman J."/>
            <person name="Dyer P.S."/>
            <person name="Grigoriev I.V."/>
        </authorList>
    </citation>
    <scope>NUCLEOTIDE SEQUENCE [LARGE SCALE GENOMIC DNA]</scope>
    <source>
        <strain evidence="2">CBS 506.65</strain>
    </source>
</reference>
<protein>
    <submittedName>
        <fullName evidence="1">Uncharacterized protein</fullName>
    </submittedName>
</protein>
<sequence>NGPSWVHESPFLTTGWEDISLSGSASLKHMAMRKTLSDQRNLNAKLFEHVPWRIAEYLWGCLKESRKQTFYMWKVFATAYPHEFRKLSRHREMKIEGPKMPLGKYLGLVKSDSLSWIAVLTVSTQFAKTPELVDIAMIQNLGALKIITPSGLSQHRGPDNPYAAGLSDRIVRAWSELADSSGAFKHLRVLYMVNQVGLSPAMLPYLNSFPSLSQVVFCGCSGIISKSKAQLVSSGW</sequence>
<organism evidence="1 2">
    <name type="scientific">Penicilliopsis zonata CBS 506.65</name>
    <dbReference type="NCBI Taxonomy" id="1073090"/>
    <lineage>
        <taxon>Eukaryota</taxon>
        <taxon>Fungi</taxon>
        <taxon>Dikarya</taxon>
        <taxon>Ascomycota</taxon>
        <taxon>Pezizomycotina</taxon>
        <taxon>Eurotiomycetes</taxon>
        <taxon>Eurotiomycetidae</taxon>
        <taxon>Eurotiales</taxon>
        <taxon>Aspergillaceae</taxon>
        <taxon>Penicilliopsis</taxon>
    </lineage>
</organism>
<name>A0A1L9SJY3_9EURO</name>
<dbReference type="OrthoDB" id="5273928at2759"/>
<feature type="non-terminal residue" evidence="1">
    <location>
        <position position="236"/>
    </location>
</feature>
<proteinExistence type="predicted"/>
<dbReference type="AlphaFoldDB" id="A0A1L9SJY3"/>